<accession>A0ABN6KD90</accession>
<sequence>MKRFAIFLLCVLFSEGCISFGEEKTGAKESAKLAGQPVFLEFKRLVAKSPKHLHLNLTVTNLSLSNIRSFSALLFAVDKQGLILIPETYKTPELICKLDRPLQPDTSVHCKEIIRSYAADIEKIELHSVAFGTEDGVRMLITKEDLKYISEYEE</sequence>
<evidence type="ECO:0000313" key="2">
    <source>
        <dbReference type="Proteomes" id="UP000245263"/>
    </source>
</evidence>
<dbReference type="Proteomes" id="UP000245263">
    <property type="component" value="Chromosome 1"/>
</dbReference>
<name>A0ABN6KD90_9LEPT</name>
<evidence type="ECO:0008006" key="3">
    <source>
        <dbReference type="Google" id="ProtNLM"/>
    </source>
</evidence>
<protein>
    <recommendedName>
        <fullName evidence="3">Lipoprotein</fullName>
    </recommendedName>
</protein>
<dbReference type="EMBL" id="AP025028">
    <property type="protein sequence ID" value="BDA78893.1"/>
    <property type="molecule type" value="Genomic_DNA"/>
</dbReference>
<gene>
    <name evidence="1" type="ORF">LPTSP3_g18230</name>
</gene>
<evidence type="ECO:0000313" key="1">
    <source>
        <dbReference type="EMBL" id="BDA78893.1"/>
    </source>
</evidence>
<reference evidence="1 2" key="1">
    <citation type="submission" date="2021-08" db="EMBL/GenBank/DDBJ databases">
        <title>Complete genome sequence of Leptospira kobayashii strain E30.</title>
        <authorList>
            <person name="Nakao R."/>
            <person name="Nakamura S."/>
            <person name="Masuzawa T."/>
            <person name="Koizumi N."/>
        </authorList>
    </citation>
    <scope>NUCLEOTIDE SEQUENCE [LARGE SCALE GENOMIC DNA]</scope>
    <source>
        <strain evidence="1 2">E30</strain>
    </source>
</reference>
<keyword evidence="2" id="KW-1185">Reference proteome</keyword>
<organism evidence="1 2">
    <name type="scientific">Leptospira kobayashii</name>
    <dbReference type="NCBI Taxonomy" id="1917830"/>
    <lineage>
        <taxon>Bacteria</taxon>
        <taxon>Pseudomonadati</taxon>
        <taxon>Spirochaetota</taxon>
        <taxon>Spirochaetia</taxon>
        <taxon>Leptospirales</taxon>
        <taxon>Leptospiraceae</taxon>
        <taxon>Leptospira</taxon>
    </lineage>
</organism>
<dbReference type="RefSeq" id="WP_109019846.1">
    <property type="nucleotide sequence ID" value="NZ_AP025028.1"/>
</dbReference>
<proteinExistence type="predicted"/>